<dbReference type="SUPFAM" id="SSF53335">
    <property type="entry name" value="S-adenosyl-L-methionine-dependent methyltransferases"/>
    <property type="match status" value="1"/>
</dbReference>
<evidence type="ECO:0000256" key="13">
    <source>
        <dbReference type="ARBA" id="ARBA00023136"/>
    </source>
</evidence>
<evidence type="ECO:0000256" key="2">
    <source>
        <dbReference type="ARBA" id="ARBA00004760"/>
    </source>
</evidence>
<proteinExistence type="inferred from homology"/>
<dbReference type="GO" id="GO:0016020">
    <property type="term" value="C:membrane"/>
    <property type="evidence" value="ECO:0007669"/>
    <property type="project" value="UniProtKB-SubCell"/>
</dbReference>
<sequence>MTTPHPESTEDFEFIVTPAAAEQTKPDFDCGVPTTLYPAIKNAPVPADSAGSDSFSNGLMFFFLIVVPWYLARQVGGGLYTTIFFAIFTTIPVLMAFWTVSSTISPRKTEKAKYRGRPVEHYLHFHSEHDRATYHGKSKIPMEIFYEKYFNGEVDFKGDALEALEYRHDWANFKFTMGLFKHFLFGFIPEMLLHTRSQDEEQVRDHYDRGDDFYAWFLGPRMIYTSGIIGDVNSEESLEELQDNKLAIVCEKIGVRTGDKILDLGCGWGTLAKYASVHYGAHVTGITLGRNQTAWGNNGLRKAGIEESQSRILCADYRDAPRVEGGYQQITCLEMAEHVGVRHFSTFLQQVYDMLDDDGTFFLQIAGLRKSWQYEDLIWGLFMNKYIFPGADASTPLGFVVDRLEGAGFEIKAVDTIGVHYSATLWRWYRNWMGNKDKVEAKYGKRWFRIWEYFLAASTITSRQGGATCWQLTLVKNINSTHRIEGIATQYGLTGARQAAIARANGVLPKAHVIKKDL</sequence>
<name>A0A1V6PI35_PENDC</name>
<evidence type="ECO:0000256" key="6">
    <source>
        <dbReference type="ARBA" id="ARBA00022603"/>
    </source>
</evidence>
<dbReference type="GO" id="GO:0032259">
    <property type="term" value="P:methylation"/>
    <property type="evidence" value="ECO:0007669"/>
    <property type="project" value="UniProtKB-KW"/>
</dbReference>
<dbReference type="CDD" id="cd02440">
    <property type="entry name" value="AdoMet_MTases"/>
    <property type="match status" value="1"/>
</dbReference>
<comment type="pathway">
    <text evidence="3">Sphingolipid metabolism.</text>
</comment>
<dbReference type="InterPro" id="IPR029063">
    <property type="entry name" value="SAM-dependent_MTases_sf"/>
</dbReference>
<comment type="similarity">
    <text evidence="4">Belongs to the CFA/CMAS family.</text>
</comment>
<protein>
    <recommendedName>
        <fullName evidence="14">sphingolipid C(9)-methyltransferase</fullName>
        <ecNumber evidence="14">2.1.1.317</ecNumber>
    </recommendedName>
</protein>
<feature type="transmembrane region" description="Helical" evidence="15">
    <location>
        <begin position="54"/>
        <end position="72"/>
    </location>
</feature>
<gene>
    <name evidence="16" type="ORF">PENDEC_c004G04106</name>
</gene>
<comment type="caution">
    <text evidence="16">The sequence shown here is derived from an EMBL/GenBank/DDBJ whole genome shotgun (WGS) entry which is preliminary data.</text>
</comment>
<organism evidence="16 17">
    <name type="scientific">Penicillium decumbens</name>
    <dbReference type="NCBI Taxonomy" id="69771"/>
    <lineage>
        <taxon>Eukaryota</taxon>
        <taxon>Fungi</taxon>
        <taxon>Dikarya</taxon>
        <taxon>Ascomycota</taxon>
        <taxon>Pezizomycotina</taxon>
        <taxon>Eurotiomycetes</taxon>
        <taxon>Eurotiomycetidae</taxon>
        <taxon>Eurotiales</taxon>
        <taxon>Aspergillaceae</taxon>
        <taxon>Penicillium</taxon>
    </lineage>
</organism>
<dbReference type="PANTHER" id="PTHR45197">
    <property type="entry name" value="SYNTHASE, PUTATIVE (AFU_ORTHOLOGUE AFUA_7G04190)-RELATED"/>
    <property type="match status" value="1"/>
</dbReference>
<evidence type="ECO:0000256" key="11">
    <source>
        <dbReference type="ARBA" id="ARBA00022989"/>
    </source>
</evidence>
<evidence type="ECO:0000256" key="7">
    <source>
        <dbReference type="ARBA" id="ARBA00022679"/>
    </source>
</evidence>
<evidence type="ECO:0000313" key="17">
    <source>
        <dbReference type="Proteomes" id="UP000191522"/>
    </source>
</evidence>
<evidence type="ECO:0000256" key="5">
    <source>
        <dbReference type="ARBA" id="ARBA00022516"/>
    </source>
</evidence>
<keyword evidence="5" id="KW-0444">Lipid biosynthesis</keyword>
<keyword evidence="9 15" id="KW-0812">Transmembrane</keyword>
<comment type="pathway">
    <text evidence="2">Lipid metabolism; sphingolipid metabolism.</text>
</comment>
<evidence type="ECO:0000256" key="12">
    <source>
        <dbReference type="ARBA" id="ARBA00023098"/>
    </source>
</evidence>
<evidence type="ECO:0000256" key="14">
    <source>
        <dbReference type="ARBA" id="ARBA00039020"/>
    </source>
</evidence>
<evidence type="ECO:0000256" key="3">
    <source>
        <dbReference type="ARBA" id="ARBA00004991"/>
    </source>
</evidence>
<dbReference type="Pfam" id="PF02353">
    <property type="entry name" value="CMAS"/>
    <property type="match status" value="1"/>
</dbReference>
<evidence type="ECO:0000256" key="10">
    <source>
        <dbReference type="ARBA" id="ARBA00022919"/>
    </source>
</evidence>
<dbReference type="OrthoDB" id="412182at2759"/>
<evidence type="ECO:0000256" key="4">
    <source>
        <dbReference type="ARBA" id="ARBA00010815"/>
    </source>
</evidence>
<dbReference type="STRING" id="69771.A0A1V6PI35"/>
<comment type="subcellular location">
    <subcellularLocation>
        <location evidence="1">Membrane</location>
        <topology evidence="1">Multi-pass membrane protein</topology>
    </subcellularLocation>
</comment>
<keyword evidence="10" id="KW-0746">Sphingolipid metabolism</keyword>
<feature type="transmembrane region" description="Helical" evidence="15">
    <location>
        <begin position="79"/>
        <end position="100"/>
    </location>
</feature>
<dbReference type="EMBL" id="MDYL01000004">
    <property type="protein sequence ID" value="OQD76367.1"/>
    <property type="molecule type" value="Genomic_DNA"/>
</dbReference>
<dbReference type="Gene3D" id="3.40.50.150">
    <property type="entry name" value="Vaccinia Virus protein VP39"/>
    <property type="match status" value="1"/>
</dbReference>
<dbReference type="GO" id="GO:0006665">
    <property type="term" value="P:sphingolipid metabolic process"/>
    <property type="evidence" value="ECO:0007669"/>
    <property type="project" value="UniProtKB-KW"/>
</dbReference>
<keyword evidence="13 15" id="KW-0472">Membrane</keyword>
<keyword evidence="8" id="KW-0949">S-adenosyl-L-methionine</keyword>
<dbReference type="InterPro" id="IPR052290">
    <property type="entry name" value="Sphingo_C9-MT"/>
</dbReference>
<keyword evidence="12" id="KW-0443">Lipid metabolism</keyword>
<dbReference type="EC" id="2.1.1.317" evidence="14"/>
<dbReference type="Proteomes" id="UP000191522">
    <property type="component" value="Unassembled WGS sequence"/>
</dbReference>
<dbReference type="PANTHER" id="PTHR45197:SF1">
    <property type="entry name" value="SPHINGOLIPID C9-METHYLTRANSFERASE A-RELATED"/>
    <property type="match status" value="1"/>
</dbReference>
<keyword evidence="6" id="KW-0489">Methyltransferase</keyword>
<keyword evidence="11 15" id="KW-1133">Transmembrane helix</keyword>
<dbReference type="AlphaFoldDB" id="A0A1V6PI35"/>
<evidence type="ECO:0000256" key="8">
    <source>
        <dbReference type="ARBA" id="ARBA00022691"/>
    </source>
</evidence>
<evidence type="ECO:0000256" key="9">
    <source>
        <dbReference type="ARBA" id="ARBA00022692"/>
    </source>
</evidence>
<accession>A0A1V6PI35</accession>
<keyword evidence="17" id="KW-1185">Reference proteome</keyword>
<dbReference type="GO" id="GO:0008168">
    <property type="term" value="F:methyltransferase activity"/>
    <property type="evidence" value="ECO:0007669"/>
    <property type="project" value="UniProtKB-KW"/>
</dbReference>
<dbReference type="OMA" id="GFKTWLF"/>
<evidence type="ECO:0000313" key="16">
    <source>
        <dbReference type="EMBL" id="OQD76367.1"/>
    </source>
</evidence>
<evidence type="ECO:0000256" key="1">
    <source>
        <dbReference type="ARBA" id="ARBA00004141"/>
    </source>
</evidence>
<keyword evidence="7" id="KW-0808">Transferase</keyword>
<reference evidence="17" key="1">
    <citation type="journal article" date="2017" name="Nat. Microbiol.">
        <title>Global analysis of biosynthetic gene clusters reveals vast potential of secondary metabolite production in Penicillium species.</title>
        <authorList>
            <person name="Nielsen J.C."/>
            <person name="Grijseels S."/>
            <person name="Prigent S."/>
            <person name="Ji B."/>
            <person name="Dainat J."/>
            <person name="Nielsen K.F."/>
            <person name="Frisvad J.C."/>
            <person name="Workman M."/>
            <person name="Nielsen J."/>
        </authorList>
    </citation>
    <scope>NUCLEOTIDE SEQUENCE [LARGE SCALE GENOMIC DNA]</scope>
    <source>
        <strain evidence="17">IBT 11843</strain>
    </source>
</reference>
<evidence type="ECO:0000256" key="15">
    <source>
        <dbReference type="SAM" id="Phobius"/>
    </source>
</evidence>